<feature type="binding site" evidence="6">
    <location>
        <position position="61"/>
    </location>
    <ligand>
        <name>substrate</name>
    </ligand>
</feature>
<keyword evidence="3" id="KW-0677">Repeat</keyword>
<dbReference type="InterPro" id="IPR050179">
    <property type="entry name" value="Trans_hexapeptide_repeat"/>
</dbReference>
<protein>
    <submittedName>
        <fullName evidence="8">Acetyltransferase</fullName>
    </submittedName>
</protein>
<feature type="site" description="Increases basicity of active site His" evidence="5">
    <location>
        <position position="126"/>
    </location>
</feature>
<proteinExistence type="inferred from homology"/>
<dbReference type="PANTHER" id="PTHR43300:SF7">
    <property type="entry name" value="UDP-N-ACETYLBACILLOSAMINE N-ACETYLTRANSFERASE"/>
    <property type="match status" value="1"/>
</dbReference>
<dbReference type="AlphaFoldDB" id="A0A7C9FRP8"/>
<name>A0A7C9FRP8_9BACT</name>
<dbReference type="Gene3D" id="2.160.10.10">
    <property type="entry name" value="Hexapeptide repeat proteins"/>
    <property type="match status" value="1"/>
</dbReference>
<dbReference type="PROSITE" id="PS00101">
    <property type="entry name" value="HEXAPEP_TRANSFERASES"/>
    <property type="match status" value="1"/>
</dbReference>
<evidence type="ECO:0000256" key="6">
    <source>
        <dbReference type="PIRSR" id="PIRSR620019-2"/>
    </source>
</evidence>
<dbReference type="NCBIfam" id="TIGR03570">
    <property type="entry name" value="NeuD_NnaD"/>
    <property type="match status" value="1"/>
</dbReference>
<accession>A0A7C9FRP8</accession>
<dbReference type="Proteomes" id="UP000479293">
    <property type="component" value="Unassembled WGS sequence"/>
</dbReference>
<comment type="caution">
    <text evidence="8">The sequence shown here is derived from an EMBL/GenBank/DDBJ whole genome shotgun (WGS) entry which is preliminary data.</text>
</comment>
<keyword evidence="4" id="KW-0012">Acyltransferase</keyword>
<dbReference type="InterPro" id="IPR001451">
    <property type="entry name" value="Hexapep"/>
</dbReference>
<dbReference type="SUPFAM" id="SSF51161">
    <property type="entry name" value="Trimeric LpxA-like enzymes"/>
    <property type="match status" value="1"/>
</dbReference>
<feature type="binding site" evidence="6">
    <location>
        <position position="134"/>
    </location>
    <ligand>
        <name>acetyl-CoA</name>
        <dbReference type="ChEBI" id="CHEBI:57288"/>
    </ligand>
</feature>
<evidence type="ECO:0000313" key="8">
    <source>
        <dbReference type="EMBL" id="MPR33772.1"/>
    </source>
</evidence>
<evidence type="ECO:0000256" key="4">
    <source>
        <dbReference type="ARBA" id="ARBA00023315"/>
    </source>
</evidence>
<reference evidence="8 9" key="1">
    <citation type="submission" date="2019-10" db="EMBL/GenBank/DDBJ databases">
        <title>Draft Genome Sequence of Cytophagaceae sp. SJW1-29.</title>
        <authorList>
            <person name="Choi A."/>
        </authorList>
    </citation>
    <scope>NUCLEOTIDE SEQUENCE [LARGE SCALE GENOMIC DNA]</scope>
    <source>
        <strain evidence="8 9">SJW1-29</strain>
    </source>
</reference>
<evidence type="ECO:0000256" key="2">
    <source>
        <dbReference type="ARBA" id="ARBA00022679"/>
    </source>
</evidence>
<dbReference type="InterPro" id="IPR018357">
    <property type="entry name" value="Hexapep_transf_CS"/>
</dbReference>
<dbReference type="GO" id="GO:0016746">
    <property type="term" value="F:acyltransferase activity"/>
    <property type="evidence" value="ECO:0007669"/>
    <property type="project" value="UniProtKB-KW"/>
</dbReference>
<feature type="domain" description="PglD N-terminal" evidence="7">
    <location>
        <begin position="2"/>
        <end position="72"/>
    </location>
</feature>
<sequence>MLLYGASGHAKVILSILEANGQRVTAIFDDDPEKKLLERIPVIGTYDPKHEPTAPLIISIGYNAVRRQIARHIQHVFGTAIHPTALVDTNVTVGEGSVIMQGAIVQVGTSMGKHVIVNTGATVDHDCKLGDFVHVAPGVTLCGSVQVGENTLIGAGSVVAPNLTIGADCLIAAGSVVTVCVPNGATVRGNPARIIATS</sequence>
<gene>
    <name evidence="8" type="ORF">GBK04_10415</name>
</gene>
<dbReference type="Pfam" id="PF17836">
    <property type="entry name" value="PglD_N"/>
    <property type="match status" value="1"/>
</dbReference>
<evidence type="ECO:0000256" key="5">
    <source>
        <dbReference type="PIRSR" id="PIRSR620019-1"/>
    </source>
</evidence>
<dbReference type="EMBL" id="WHLY01000002">
    <property type="protein sequence ID" value="MPR33772.1"/>
    <property type="molecule type" value="Genomic_DNA"/>
</dbReference>
<dbReference type="RefSeq" id="WP_152759428.1">
    <property type="nucleotide sequence ID" value="NZ_WHLY01000002.1"/>
</dbReference>
<evidence type="ECO:0000313" key="9">
    <source>
        <dbReference type="Proteomes" id="UP000479293"/>
    </source>
</evidence>
<evidence type="ECO:0000256" key="1">
    <source>
        <dbReference type="ARBA" id="ARBA00007274"/>
    </source>
</evidence>
<dbReference type="Gene3D" id="3.40.50.20">
    <property type="match status" value="1"/>
</dbReference>
<evidence type="ECO:0000256" key="3">
    <source>
        <dbReference type="ARBA" id="ARBA00022737"/>
    </source>
</evidence>
<evidence type="ECO:0000259" key="7">
    <source>
        <dbReference type="Pfam" id="PF17836"/>
    </source>
</evidence>
<dbReference type="Pfam" id="PF00132">
    <property type="entry name" value="Hexapep"/>
    <property type="match status" value="1"/>
</dbReference>
<organism evidence="8 9">
    <name type="scientific">Salmonirosea aquatica</name>
    <dbReference type="NCBI Taxonomy" id="2654236"/>
    <lineage>
        <taxon>Bacteria</taxon>
        <taxon>Pseudomonadati</taxon>
        <taxon>Bacteroidota</taxon>
        <taxon>Cytophagia</taxon>
        <taxon>Cytophagales</taxon>
        <taxon>Spirosomataceae</taxon>
        <taxon>Salmonirosea</taxon>
    </lineage>
</organism>
<keyword evidence="9" id="KW-1185">Reference proteome</keyword>
<keyword evidence="2 8" id="KW-0808">Transferase</keyword>
<dbReference type="PANTHER" id="PTHR43300">
    <property type="entry name" value="ACETYLTRANSFERASE"/>
    <property type="match status" value="1"/>
</dbReference>
<dbReference type="InterPro" id="IPR041561">
    <property type="entry name" value="PglD_N"/>
</dbReference>
<comment type="similarity">
    <text evidence="1">Belongs to the transferase hexapeptide repeat family.</text>
</comment>
<dbReference type="InterPro" id="IPR011004">
    <property type="entry name" value="Trimer_LpxA-like_sf"/>
</dbReference>
<dbReference type="CDD" id="cd03360">
    <property type="entry name" value="LbH_AT_putative"/>
    <property type="match status" value="1"/>
</dbReference>
<feature type="binding site" evidence="6">
    <location>
        <begin position="7"/>
        <end position="9"/>
    </location>
    <ligand>
        <name>substrate</name>
    </ligand>
</feature>
<feature type="active site" description="Proton acceptor" evidence="5">
    <location>
        <position position="125"/>
    </location>
</feature>
<dbReference type="InterPro" id="IPR020019">
    <property type="entry name" value="AcTrfase_PglD-like"/>
</dbReference>